<proteinExistence type="predicted"/>
<protein>
    <submittedName>
        <fullName evidence="1">Uncharacterized protein</fullName>
    </submittedName>
</protein>
<reference evidence="1 2" key="1">
    <citation type="submission" date="2016-10" db="EMBL/GenBank/DDBJ databases">
        <authorList>
            <person name="de Groot N.N."/>
        </authorList>
    </citation>
    <scope>NUCLEOTIDE SEQUENCE [LARGE SCALE GENOMIC DNA]</scope>
    <source>
        <strain evidence="1 2">DSM 29433</strain>
    </source>
</reference>
<evidence type="ECO:0000313" key="1">
    <source>
        <dbReference type="EMBL" id="SFS15363.1"/>
    </source>
</evidence>
<evidence type="ECO:0000313" key="2">
    <source>
        <dbReference type="Proteomes" id="UP000198926"/>
    </source>
</evidence>
<gene>
    <name evidence="1" type="ORF">SAMN05444714_1845</name>
</gene>
<dbReference type="Proteomes" id="UP000198926">
    <property type="component" value="Unassembled WGS sequence"/>
</dbReference>
<dbReference type="STRING" id="1123755.SAMN05444714_1845"/>
<dbReference type="AlphaFoldDB" id="A0A1I6MI75"/>
<dbReference type="EMBL" id="FOZM01000001">
    <property type="protein sequence ID" value="SFS15363.1"/>
    <property type="molecule type" value="Genomic_DNA"/>
</dbReference>
<name>A0A1I6MI75_9RHOB</name>
<sequence length="60" mass="6542">MTAPSPSWFDALETEVEEITGVGKRPVAPNFHSTSGTLHRSNCARKLPVAKLTLCVHSCY</sequence>
<keyword evidence="2" id="KW-1185">Reference proteome</keyword>
<organism evidence="1 2">
    <name type="scientific">Yoonia litorea</name>
    <dbReference type="NCBI Taxonomy" id="1123755"/>
    <lineage>
        <taxon>Bacteria</taxon>
        <taxon>Pseudomonadati</taxon>
        <taxon>Pseudomonadota</taxon>
        <taxon>Alphaproteobacteria</taxon>
        <taxon>Rhodobacterales</taxon>
        <taxon>Paracoccaceae</taxon>
        <taxon>Yoonia</taxon>
    </lineage>
</organism>
<accession>A0A1I6MI75</accession>